<protein>
    <recommendedName>
        <fullName evidence="4">Gram-positive cocci surface proteins LPxTG domain-containing protein</fullName>
    </recommendedName>
</protein>
<organism evidence="2 3">
    <name type="scientific">Curtobacterium luteum</name>
    <dbReference type="NCBI Taxonomy" id="33881"/>
    <lineage>
        <taxon>Bacteria</taxon>
        <taxon>Bacillati</taxon>
        <taxon>Actinomycetota</taxon>
        <taxon>Actinomycetes</taxon>
        <taxon>Micrococcales</taxon>
        <taxon>Microbacteriaceae</taxon>
        <taxon>Curtobacterium</taxon>
    </lineage>
</organism>
<feature type="region of interest" description="Disordered" evidence="1">
    <location>
        <begin position="136"/>
        <end position="168"/>
    </location>
</feature>
<feature type="compositionally biased region" description="Polar residues" evidence="1">
    <location>
        <begin position="144"/>
        <end position="157"/>
    </location>
</feature>
<proteinExistence type="predicted"/>
<evidence type="ECO:0000313" key="2">
    <source>
        <dbReference type="EMBL" id="KTR02078.1"/>
    </source>
</evidence>
<dbReference type="Proteomes" id="UP000078252">
    <property type="component" value="Unassembled WGS sequence"/>
</dbReference>
<evidence type="ECO:0000256" key="1">
    <source>
        <dbReference type="SAM" id="MobiDB-lite"/>
    </source>
</evidence>
<accession>A0A175RF19</accession>
<feature type="non-terminal residue" evidence="2">
    <location>
        <position position="1"/>
    </location>
</feature>
<dbReference type="PATRIC" id="fig|33881.3.peg.585"/>
<dbReference type="AlphaFoldDB" id="A0A175RF19"/>
<reference evidence="2 3" key="1">
    <citation type="journal article" date="2016" name="Front. Microbiol.">
        <title>Genomic Resource of Rice Seed Associated Bacteria.</title>
        <authorList>
            <person name="Midha S."/>
            <person name="Bansal K."/>
            <person name="Sharma S."/>
            <person name="Kumar N."/>
            <person name="Patil P.P."/>
            <person name="Chaudhry V."/>
            <person name="Patil P.B."/>
        </authorList>
    </citation>
    <scope>NUCLEOTIDE SEQUENCE [LARGE SCALE GENOMIC DNA]</scope>
    <source>
        <strain evidence="2 3">NS184</strain>
    </source>
</reference>
<evidence type="ECO:0000313" key="3">
    <source>
        <dbReference type="Proteomes" id="UP000078252"/>
    </source>
</evidence>
<dbReference type="EMBL" id="LDQC01000159">
    <property type="protein sequence ID" value="KTR02078.1"/>
    <property type="molecule type" value="Genomic_DNA"/>
</dbReference>
<gene>
    <name evidence="2" type="ORF">NS184_16935</name>
</gene>
<name>A0A175RF19_9MICO</name>
<sequence length="223" mass="22623">EYVRLTVRPGAPVGVTFAVSSTDGDGTWQVETDGTIWEQAVGQGRVRIVPEVPVAEGSSLVLAGLAVDAYGNRTTPGGDDDPYPRSTVASTVATDRAVWSDTGSNTVSFTEAGSRTLTVSEGGVSTSFTVDVASDRSTVDPVSGGTTVTSEPPSRNVATVGDEGGSRAVPSDVVPAARTAAGHDAPGSLAYTGADASGPVAWALGLLATGGGLLLHRLRRRRV</sequence>
<evidence type="ECO:0008006" key="4">
    <source>
        <dbReference type="Google" id="ProtNLM"/>
    </source>
</evidence>
<comment type="caution">
    <text evidence="2">The sequence shown here is derived from an EMBL/GenBank/DDBJ whole genome shotgun (WGS) entry which is preliminary data.</text>
</comment>